<comment type="subcellular location">
    <subcellularLocation>
        <location evidence="1">Membrane</location>
        <topology evidence="1">Single-pass membrane protein</topology>
    </subcellularLocation>
</comment>
<dbReference type="STRING" id="329046.A0A1Y2CVB6"/>
<dbReference type="InterPro" id="IPR001611">
    <property type="entry name" value="Leu-rich_rpt"/>
</dbReference>
<evidence type="ECO:0000256" key="3">
    <source>
        <dbReference type="SAM" id="MobiDB-lite"/>
    </source>
</evidence>
<evidence type="ECO:0000256" key="2">
    <source>
        <dbReference type="ARBA" id="ARBA00022729"/>
    </source>
</evidence>
<evidence type="ECO:0000256" key="1">
    <source>
        <dbReference type="ARBA" id="ARBA00004167"/>
    </source>
</evidence>
<feature type="compositionally biased region" description="Basic and acidic residues" evidence="3">
    <location>
        <begin position="296"/>
        <end position="305"/>
    </location>
</feature>
<accession>A0A1Y2CVB6</accession>
<dbReference type="GO" id="GO:0016020">
    <property type="term" value="C:membrane"/>
    <property type="evidence" value="ECO:0007669"/>
    <property type="project" value="UniProtKB-SubCell"/>
</dbReference>
<dbReference type="OrthoDB" id="676979at2759"/>
<dbReference type="InterPro" id="IPR051716">
    <property type="entry name" value="Plant_RL_S/T_kinase"/>
</dbReference>
<proteinExistence type="predicted"/>
<dbReference type="PANTHER" id="PTHR48053">
    <property type="entry name" value="LEUCINE RICH REPEAT FAMILY PROTEIN, EXPRESSED"/>
    <property type="match status" value="1"/>
</dbReference>
<feature type="region of interest" description="Disordered" evidence="3">
    <location>
        <begin position="265"/>
        <end position="305"/>
    </location>
</feature>
<evidence type="ECO:0000256" key="4">
    <source>
        <dbReference type="SAM" id="Phobius"/>
    </source>
</evidence>
<protein>
    <recommendedName>
        <fullName evidence="7">L domain-like protein</fullName>
    </recommendedName>
</protein>
<dbReference type="SUPFAM" id="SSF52058">
    <property type="entry name" value="L domain-like"/>
    <property type="match status" value="1"/>
</dbReference>
<keyword evidence="2" id="KW-0732">Signal</keyword>
<dbReference type="Gene3D" id="3.80.10.10">
    <property type="entry name" value="Ribonuclease Inhibitor"/>
    <property type="match status" value="1"/>
</dbReference>
<evidence type="ECO:0000313" key="5">
    <source>
        <dbReference type="EMBL" id="ORY50978.1"/>
    </source>
</evidence>
<evidence type="ECO:0000313" key="6">
    <source>
        <dbReference type="Proteomes" id="UP000193642"/>
    </source>
</evidence>
<dbReference type="EMBL" id="MCGO01000006">
    <property type="protein sequence ID" value="ORY50978.1"/>
    <property type="molecule type" value="Genomic_DNA"/>
</dbReference>
<dbReference type="Proteomes" id="UP000193642">
    <property type="component" value="Unassembled WGS sequence"/>
</dbReference>
<evidence type="ECO:0008006" key="7">
    <source>
        <dbReference type="Google" id="ProtNLM"/>
    </source>
</evidence>
<feature type="transmembrane region" description="Helical" evidence="4">
    <location>
        <begin position="231"/>
        <end position="256"/>
    </location>
</feature>
<keyword evidence="4" id="KW-0812">Transmembrane</keyword>
<gene>
    <name evidence="5" type="ORF">BCR33DRAFT_780858</name>
</gene>
<keyword evidence="4" id="KW-1133">Transmembrane helix</keyword>
<organism evidence="5 6">
    <name type="scientific">Rhizoclosmatium globosum</name>
    <dbReference type="NCBI Taxonomy" id="329046"/>
    <lineage>
        <taxon>Eukaryota</taxon>
        <taxon>Fungi</taxon>
        <taxon>Fungi incertae sedis</taxon>
        <taxon>Chytridiomycota</taxon>
        <taxon>Chytridiomycota incertae sedis</taxon>
        <taxon>Chytridiomycetes</taxon>
        <taxon>Chytridiales</taxon>
        <taxon>Chytriomycetaceae</taxon>
        <taxon>Rhizoclosmatium</taxon>
    </lineage>
</organism>
<dbReference type="InterPro" id="IPR032675">
    <property type="entry name" value="LRR_dom_sf"/>
</dbReference>
<keyword evidence="6" id="KW-1185">Reference proteome</keyword>
<keyword evidence="4" id="KW-0472">Membrane</keyword>
<sequence length="305" mass="31577">MSTAQDCAIVSAAFKLSLGSSCCGNGPAVCDASGRVTEIHAGCTQASQWFGGTFPQGLEALPNLRIMFFDNCEMTGPLPDTFGGFSQLFEMHLQGNHFNGPIPPSFAGMISMQYFHIQDNFFIGSIPAGLSSWTILQVGEFQGNCLTGSSPSTKINIGAQKTGCPTSWPPLPAPNPVNNPGPPAVTTSAVATASATNSNVTTKAVAITTAATSSVATTSISVPADSQSSTFPLAAIVGGSILLLLILVALGICYCVRIKTKRNRGGGNPHVMLNDDADGIPMRKPQPIPAAPAAMRDADGKFARD</sequence>
<reference evidence="5 6" key="1">
    <citation type="submission" date="2016-07" db="EMBL/GenBank/DDBJ databases">
        <title>Pervasive Adenine N6-methylation of Active Genes in Fungi.</title>
        <authorList>
            <consortium name="DOE Joint Genome Institute"/>
            <person name="Mondo S.J."/>
            <person name="Dannebaum R.O."/>
            <person name="Kuo R.C."/>
            <person name="Labutti K."/>
            <person name="Haridas S."/>
            <person name="Kuo A."/>
            <person name="Salamov A."/>
            <person name="Ahrendt S.R."/>
            <person name="Lipzen A."/>
            <person name="Sullivan W."/>
            <person name="Andreopoulos W.B."/>
            <person name="Clum A."/>
            <person name="Lindquist E."/>
            <person name="Daum C."/>
            <person name="Ramamoorthy G.K."/>
            <person name="Gryganskyi A."/>
            <person name="Culley D."/>
            <person name="Magnuson J.K."/>
            <person name="James T.Y."/>
            <person name="O'Malley M.A."/>
            <person name="Stajich J.E."/>
            <person name="Spatafora J.W."/>
            <person name="Visel A."/>
            <person name="Grigoriev I.V."/>
        </authorList>
    </citation>
    <scope>NUCLEOTIDE SEQUENCE [LARGE SCALE GENOMIC DNA]</scope>
    <source>
        <strain evidence="5 6">JEL800</strain>
    </source>
</reference>
<comment type="caution">
    <text evidence="5">The sequence shown here is derived from an EMBL/GenBank/DDBJ whole genome shotgun (WGS) entry which is preliminary data.</text>
</comment>
<dbReference type="Pfam" id="PF00560">
    <property type="entry name" value="LRR_1"/>
    <property type="match status" value="1"/>
</dbReference>
<name>A0A1Y2CVB6_9FUNG</name>
<dbReference type="PANTHER" id="PTHR48053:SF71">
    <property type="entry name" value="LEUCINE RICH REPEAT FAMILY PROTEIN, EXPRESSED"/>
    <property type="match status" value="1"/>
</dbReference>
<dbReference type="AlphaFoldDB" id="A0A1Y2CVB6"/>